<gene>
    <name evidence="8" type="ORF">IW967_01265</name>
</gene>
<dbReference type="Pfam" id="PF04138">
    <property type="entry name" value="GtrA_DPMS_TM"/>
    <property type="match status" value="1"/>
</dbReference>
<dbReference type="PANTHER" id="PTHR38459">
    <property type="entry name" value="PROPHAGE BACTOPRENOL-LINKED GLUCOSE TRANSLOCASE HOMOLOG"/>
    <property type="match status" value="1"/>
</dbReference>
<name>A0ABS0EZQ5_9BACL</name>
<feature type="transmembrane region" description="Helical" evidence="6">
    <location>
        <begin position="125"/>
        <end position="143"/>
    </location>
</feature>
<evidence type="ECO:0000313" key="8">
    <source>
        <dbReference type="EMBL" id="MBF8376519.1"/>
    </source>
</evidence>
<dbReference type="InterPro" id="IPR051401">
    <property type="entry name" value="GtrA_CellWall_Glycosyl"/>
</dbReference>
<dbReference type="Proteomes" id="UP000642910">
    <property type="component" value="Unassembled WGS sequence"/>
</dbReference>
<proteinExistence type="inferred from homology"/>
<dbReference type="PANTHER" id="PTHR38459:SF1">
    <property type="entry name" value="PROPHAGE BACTOPRENOL-LINKED GLUCOSE TRANSLOCASE HOMOLOG"/>
    <property type="match status" value="1"/>
</dbReference>
<evidence type="ECO:0000256" key="4">
    <source>
        <dbReference type="ARBA" id="ARBA00022989"/>
    </source>
</evidence>
<keyword evidence="3 6" id="KW-0812">Transmembrane</keyword>
<dbReference type="RefSeq" id="WP_067851715.1">
    <property type="nucleotide sequence ID" value="NZ_JADPKZ010000021.1"/>
</dbReference>
<protein>
    <submittedName>
        <fullName evidence="8">GtrA family protein</fullName>
    </submittedName>
</protein>
<keyword evidence="5 6" id="KW-0472">Membrane</keyword>
<dbReference type="EMBL" id="JADPKZ010000021">
    <property type="protein sequence ID" value="MBF8376519.1"/>
    <property type="molecule type" value="Genomic_DNA"/>
</dbReference>
<evidence type="ECO:0000256" key="6">
    <source>
        <dbReference type="SAM" id="Phobius"/>
    </source>
</evidence>
<feature type="transmembrane region" description="Helical" evidence="6">
    <location>
        <begin position="18"/>
        <end position="40"/>
    </location>
</feature>
<organism evidence="8 9">
    <name type="scientific">Alicyclobacillus mali</name>
    <name type="common">ex Roth et al. 2021</name>
    <dbReference type="NCBI Taxonomy" id="1123961"/>
    <lineage>
        <taxon>Bacteria</taxon>
        <taxon>Bacillati</taxon>
        <taxon>Bacillota</taxon>
        <taxon>Bacilli</taxon>
        <taxon>Bacillales</taxon>
        <taxon>Alicyclobacillaceae</taxon>
        <taxon>Alicyclobacillus</taxon>
    </lineage>
</organism>
<evidence type="ECO:0000256" key="1">
    <source>
        <dbReference type="ARBA" id="ARBA00004141"/>
    </source>
</evidence>
<accession>A0ABS0EZQ5</accession>
<feature type="transmembrane region" description="Helical" evidence="6">
    <location>
        <begin position="46"/>
        <end position="65"/>
    </location>
</feature>
<evidence type="ECO:0000259" key="7">
    <source>
        <dbReference type="Pfam" id="PF04138"/>
    </source>
</evidence>
<evidence type="ECO:0000313" key="9">
    <source>
        <dbReference type="Proteomes" id="UP000642910"/>
    </source>
</evidence>
<evidence type="ECO:0000256" key="5">
    <source>
        <dbReference type="ARBA" id="ARBA00023136"/>
    </source>
</evidence>
<dbReference type="InterPro" id="IPR007267">
    <property type="entry name" value="GtrA_DPMS_TM"/>
</dbReference>
<evidence type="ECO:0000256" key="3">
    <source>
        <dbReference type="ARBA" id="ARBA00022692"/>
    </source>
</evidence>
<feature type="transmembrane region" description="Helical" evidence="6">
    <location>
        <begin position="86"/>
        <end position="105"/>
    </location>
</feature>
<comment type="subcellular location">
    <subcellularLocation>
        <location evidence="1">Membrane</location>
        <topology evidence="1">Multi-pass membrane protein</topology>
    </subcellularLocation>
</comment>
<keyword evidence="9" id="KW-1185">Reference proteome</keyword>
<comment type="similarity">
    <text evidence="2">Belongs to the GtrA family.</text>
</comment>
<sequence>MVYAVRVVYRYVRRYFKFLLVGVMNAAVDLGVLNALLLAFPTRSPLVLMAYNTIGVMAAICNSYLWNRFWTFGDIATGSRREKMKFALQSLINLVLNDAILVGANDYLVTHRGLPYMLGSNLAKGGAMFVSSSVSYVFMRMFVFKRRNVLHLETHRR</sequence>
<feature type="domain" description="GtrA/DPMS transmembrane" evidence="7">
    <location>
        <begin position="17"/>
        <end position="144"/>
    </location>
</feature>
<reference evidence="8 9" key="1">
    <citation type="submission" date="2020-11" db="EMBL/GenBank/DDBJ databases">
        <title>Genomic insight of Alicyclobacillus mali FL 18 reveals a new arsenic-resistant strain, with potential in environmental biotechnology.</title>
        <authorList>
            <person name="Fiorentino G."/>
            <person name="Gallo G."/>
            <person name="Aulitto M."/>
        </authorList>
    </citation>
    <scope>NUCLEOTIDE SEQUENCE [LARGE SCALE GENOMIC DNA]</scope>
    <source>
        <strain evidence="8 9">FL 18</strain>
    </source>
</reference>
<comment type="caution">
    <text evidence="8">The sequence shown here is derived from an EMBL/GenBank/DDBJ whole genome shotgun (WGS) entry which is preliminary data.</text>
</comment>
<keyword evidence="4 6" id="KW-1133">Transmembrane helix</keyword>
<evidence type="ECO:0000256" key="2">
    <source>
        <dbReference type="ARBA" id="ARBA00009399"/>
    </source>
</evidence>